<accession>A0A6A6QVH8</accession>
<reference evidence="2" key="1">
    <citation type="journal article" date="2020" name="Stud. Mycol.">
        <title>101 Dothideomycetes genomes: a test case for predicting lifestyles and emergence of pathogens.</title>
        <authorList>
            <person name="Haridas S."/>
            <person name="Albert R."/>
            <person name="Binder M."/>
            <person name="Bloem J."/>
            <person name="Labutti K."/>
            <person name="Salamov A."/>
            <person name="Andreopoulos B."/>
            <person name="Baker S."/>
            <person name="Barry K."/>
            <person name="Bills G."/>
            <person name="Bluhm B."/>
            <person name="Cannon C."/>
            <person name="Castanera R."/>
            <person name="Culley D."/>
            <person name="Daum C."/>
            <person name="Ezra D."/>
            <person name="Gonzalez J."/>
            <person name="Henrissat B."/>
            <person name="Kuo A."/>
            <person name="Liang C."/>
            <person name="Lipzen A."/>
            <person name="Lutzoni F."/>
            <person name="Magnuson J."/>
            <person name="Mondo S."/>
            <person name="Nolan M."/>
            <person name="Ohm R."/>
            <person name="Pangilinan J."/>
            <person name="Park H.-J."/>
            <person name="Ramirez L."/>
            <person name="Alfaro M."/>
            <person name="Sun H."/>
            <person name="Tritt A."/>
            <person name="Yoshinaga Y."/>
            <person name="Zwiers L.-H."/>
            <person name="Turgeon B."/>
            <person name="Goodwin S."/>
            <person name="Spatafora J."/>
            <person name="Crous P."/>
            <person name="Grigoriev I."/>
        </authorList>
    </citation>
    <scope>NUCLEOTIDE SEQUENCE</scope>
    <source>
        <strain evidence="2">CBS 269.34</strain>
    </source>
</reference>
<sequence>MPSTSNNFVLPRPGFAPSPPVPPIPAPSESAFTTTFGALLPPAQYLHLHQGNAAYYPLPPSTPSPNPPRILLIHGVQTPALGLLPLVRALRASFPTAHLALLDLWGHGLSDTPVLPHTPALFHSLLDAVFDALAWPTAHLIGYSFGGALAVGYAVSRPSRVQSFTLVAPAGLIRSAALTDEERGHLRGGGDEAAARRWVLEFLGGYEAPPGDWRERVARGEVVAEAVRAWQMREHGGHGASVVAVVRDAGPFDSDAEFLKAVQTGIPSLVVLGELDEVCAERDIKELGFGNVVVVPQVGHGVVRERVPEVAGFISDFWTKINLTSSG</sequence>
<dbReference type="EMBL" id="MU004188">
    <property type="protein sequence ID" value="KAF2496134.1"/>
    <property type="molecule type" value="Genomic_DNA"/>
</dbReference>
<dbReference type="PANTHER" id="PTHR43194:SF2">
    <property type="entry name" value="PEROXISOMAL MEMBRANE PROTEIN LPX1"/>
    <property type="match status" value="1"/>
</dbReference>
<evidence type="ECO:0000313" key="2">
    <source>
        <dbReference type="EMBL" id="KAF2496134.1"/>
    </source>
</evidence>
<dbReference type="OrthoDB" id="408373at2759"/>
<organism evidence="2 3">
    <name type="scientific">Lophium mytilinum</name>
    <dbReference type="NCBI Taxonomy" id="390894"/>
    <lineage>
        <taxon>Eukaryota</taxon>
        <taxon>Fungi</taxon>
        <taxon>Dikarya</taxon>
        <taxon>Ascomycota</taxon>
        <taxon>Pezizomycotina</taxon>
        <taxon>Dothideomycetes</taxon>
        <taxon>Pleosporomycetidae</taxon>
        <taxon>Mytilinidiales</taxon>
        <taxon>Mytilinidiaceae</taxon>
        <taxon>Lophium</taxon>
    </lineage>
</organism>
<dbReference type="PANTHER" id="PTHR43194">
    <property type="entry name" value="HYDROLASE ALPHA/BETA FOLD FAMILY"/>
    <property type="match status" value="1"/>
</dbReference>
<dbReference type="PRINTS" id="PR00111">
    <property type="entry name" value="ABHYDROLASE"/>
</dbReference>
<feature type="domain" description="AB hydrolase-1" evidence="1">
    <location>
        <begin position="69"/>
        <end position="187"/>
    </location>
</feature>
<dbReference type="InterPro" id="IPR029058">
    <property type="entry name" value="AB_hydrolase_fold"/>
</dbReference>
<dbReference type="Gene3D" id="3.40.50.1820">
    <property type="entry name" value="alpha/beta hydrolase"/>
    <property type="match status" value="1"/>
</dbReference>
<gene>
    <name evidence="2" type="ORF">BU16DRAFT_617626</name>
</gene>
<dbReference type="SUPFAM" id="SSF53474">
    <property type="entry name" value="alpha/beta-Hydrolases"/>
    <property type="match status" value="1"/>
</dbReference>
<evidence type="ECO:0000259" key="1">
    <source>
        <dbReference type="Pfam" id="PF00561"/>
    </source>
</evidence>
<dbReference type="InterPro" id="IPR000073">
    <property type="entry name" value="AB_hydrolase_1"/>
</dbReference>
<dbReference type="Proteomes" id="UP000799750">
    <property type="component" value="Unassembled WGS sequence"/>
</dbReference>
<dbReference type="Pfam" id="PF00561">
    <property type="entry name" value="Abhydrolase_1"/>
    <property type="match status" value="1"/>
</dbReference>
<keyword evidence="3" id="KW-1185">Reference proteome</keyword>
<keyword evidence="2" id="KW-0378">Hydrolase</keyword>
<protein>
    <submittedName>
        <fullName evidence="2">Alpha/beta-hydrolase</fullName>
    </submittedName>
</protein>
<name>A0A6A6QVH8_9PEZI</name>
<dbReference type="AlphaFoldDB" id="A0A6A6QVH8"/>
<proteinExistence type="predicted"/>
<dbReference type="GO" id="GO:0016787">
    <property type="term" value="F:hydrolase activity"/>
    <property type="evidence" value="ECO:0007669"/>
    <property type="project" value="UniProtKB-KW"/>
</dbReference>
<dbReference type="InterPro" id="IPR050228">
    <property type="entry name" value="Carboxylesterase_BioH"/>
</dbReference>
<evidence type="ECO:0000313" key="3">
    <source>
        <dbReference type="Proteomes" id="UP000799750"/>
    </source>
</evidence>